<dbReference type="SMART" id="SM00363">
    <property type="entry name" value="S4"/>
    <property type="match status" value="1"/>
</dbReference>
<dbReference type="InterPro" id="IPR020103">
    <property type="entry name" value="PsdUridine_synth_cat_dom_sf"/>
</dbReference>
<keyword evidence="11" id="KW-1185">Reference proteome</keyword>
<dbReference type="PROSITE" id="PS50889">
    <property type="entry name" value="S4"/>
    <property type="match status" value="1"/>
</dbReference>
<dbReference type="GO" id="GO:0160140">
    <property type="term" value="F:23S rRNA pseudouridine(1911/1915/1917) synthase activity"/>
    <property type="evidence" value="ECO:0007669"/>
    <property type="project" value="UniProtKB-EC"/>
</dbReference>
<dbReference type="SUPFAM" id="SSF55174">
    <property type="entry name" value="Alpha-L RNA-binding motif"/>
    <property type="match status" value="1"/>
</dbReference>
<evidence type="ECO:0000313" key="10">
    <source>
        <dbReference type="EMBL" id="RED53636.1"/>
    </source>
</evidence>
<comment type="catalytic activity">
    <reaction evidence="4">
        <text>uridine(1911/1915/1917) in 23S rRNA = pseudouridine(1911/1915/1917) in 23S rRNA</text>
        <dbReference type="Rhea" id="RHEA:42524"/>
        <dbReference type="Rhea" id="RHEA-COMP:10097"/>
        <dbReference type="Rhea" id="RHEA-COMP:10098"/>
        <dbReference type="ChEBI" id="CHEBI:65314"/>
        <dbReference type="ChEBI" id="CHEBI:65315"/>
        <dbReference type="EC" id="5.4.99.23"/>
    </reaction>
</comment>
<name>A0A3D9HXK8_9PROT</name>
<reference evidence="10 11" key="1">
    <citation type="submission" date="2018-07" db="EMBL/GenBank/DDBJ databases">
        <title>Genomic Encyclopedia of Type Strains, Phase III (KMG-III): the genomes of soil and plant-associated and newly described type strains.</title>
        <authorList>
            <person name="Whitman W."/>
        </authorList>
    </citation>
    <scope>NUCLEOTIDE SEQUENCE [LARGE SCALE GENOMIC DNA]</scope>
    <source>
        <strain evidence="10 11">CECT 8488</strain>
    </source>
</reference>
<comment type="similarity">
    <text evidence="1 8">Belongs to the pseudouridine synthase RluA family.</text>
</comment>
<protein>
    <recommendedName>
        <fullName evidence="8">Pseudouridine synthase</fullName>
        <ecNumber evidence="8">5.4.99.-</ecNumber>
    </recommendedName>
</protein>
<evidence type="ECO:0000256" key="8">
    <source>
        <dbReference type="RuleBase" id="RU362028"/>
    </source>
</evidence>
<evidence type="ECO:0000259" key="9">
    <source>
        <dbReference type="SMART" id="SM00363"/>
    </source>
</evidence>
<dbReference type="OrthoDB" id="9807829at2"/>
<dbReference type="RefSeq" id="WP_115934758.1">
    <property type="nucleotide sequence ID" value="NZ_QRDW01000001.1"/>
</dbReference>
<dbReference type="Gene3D" id="3.30.2350.10">
    <property type="entry name" value="Pseudouridine synthase"/>
    <property type="match status" value="1"/>
</dbReference>
<dbReference type="PANTHER" id="PTHR21600:SF44">
    <property type="entry name" value="RIBOSOMAL LARGE SUBUNIT PSEUDOURIDINE SYNTHASE D"/>
    <property type="match status" value="1"/>
</dbReference>
<dbReference type="InterPro" id="IPR006145">
    <property type="entry name" value="PsdUridine_synth_RsuA/RluA"/>
</dbReference>
<comment type="caution">
    <text evidence="10">The sequence shown here is derived from an EMBL/GenBank/DDBJ whole genome shotgun (WGS) entry which is preliminary data.</text>
</comment>
<dbReference type="Gene3D" id="3.10.290.10">
    <property type="entry name" value="RNA-binding S4 domain"/>
    <property type="match status" value="1"/>
</dbReference>
<dbReference type="GO" id="GO:0000455">
    <property type="term" value="P:enzyme-directed rRNA pseudouridine synthesis"/>
    <property type="evidence" value="ECO:0007669"/>
    <property type="project" value="TreeGrafter"/>
</dbReference>
<comment type="function">
    <text evidence="5">Responsible for synthesis of pseudouridine from uracil at positions 1911, 1915 and 1917 in 23S ribosomal RNA.</text>
</comment>
<dbReference type="SUPFAM" id="SSF55120">
    <property type="entry name" value="Pseudouridine synthase"/>
    <property type="match status" value="1"/>
</dbReference>
<evidence type="ECO:0000256" key="4">
    <source>
        <dbReference type="ARBA" id="ARBA00036882"/>
    </source>
</evidence>
<evidence type="ECO:0000256" key="7">
    <source>
        <dbReference type="PROSITE-ProRule" id="PRU00182"/>
    </source>
</evidence>
<dbReference type="EMBL" id="QRDW01000001">
    <property type="protein sequence ID" value="RED53636.1"/>
    <property type="molecule type" value="Genomic_DNA"/>
</dbReference>
<dbReference type="FunFam" id="3.30.2350.10:FF:000006">
    <property type="entry name" value="Pseudouridine synthase"/>
    <property type="match status" value="1"/>
</dbReference>
<dbReference type="PROSITE" id="PS01129">
    <property type="entry name" value="PSI_RLU"/>
    <property type="match status" value="1"/>
</dbReference>
<evidence type="ECO:0000256" key="5">
    <source>
        <dbReference type="ARBA" id="ARBA00056072"/>
    </source>
</evidence>
<dbReference type="AlphaFoldDB" id="A0A3D9HXK8"/>
<proteinExistence type="inferred from homology"/>
<dbReference type="GO" id="GO:0003723">
    <property type="term" value="F:RNA binding"/>
    <property type="evidence" value="ECO:0007669"/>
    <property type="project" value="UniProtKB-KW"/>
</dbReference>
<feature type="domain" description="RNA-binding S4" evidence="9">
    <location>
        <begin position="18"/>
        <end position="83"/>
    </location>
</feature>
<dbReference type="InterPro" id="IPR050188">
    <property type="entry name" value="RluA_PseudoU_synthase"/>
</dbReference>
<evidence type="ECO:0000256" key="1">
    <source>
        <dbReference type="ARBA" id="ARBA00010876"/>
    </source>
</evidence>
<dbReference type="CDD" id="cd02869">
    <property type="entry name" value="PseudoU_synth_RluA_like"/>
    <property type="match status" value="1"/>
</dbReference>
<dbReference type="NCBIfam" id="TIGR00005">
    <property type="entry name" value="rluA_subfam"/>
    <property type="match status" value="1"/>
</dbReference>
<accession>A0A3D9HXK8</accession>
<evidence type="ECO:0000256" key="6">
    <source>
        <dbReference type="PIRSR" id="PIRSR606225-1"/>
    </source>
</evidence>
<dbReference type="Proteomes" id="UP000256845">
    <property type="component" value="Unassembled WGS sequence"/>
</dbReference>
<dbReference type="InterPro" id="IPR006225">
    <property type="entry name" value="PsdUridine_synth_RluC/D"/>
</dbReference>
<dbReference type="InterPro" id="IPR036986">
    <property type="entry name" value="S4_RNA-bd_sf"/>
</dbReference>
<keyword evidence="3 8" id="KW-0413">Isomerase</keyword>
<dbReference type="Pfam" id="PF01479">
    <property type="entry name" value="S4"/>
    <property type="match status" value="1"/>
</dbReference>
<sequence length="325" mass="35486">MDEIETYEIAVLPEHKGKRLDKVLADALPDFSRNRLKSLIIDGGAVVEGRTIADPSHRVKPGKTVILSVPHAEELDLVPQDIPLTIAYEDEHLIVVDKPAGMVVHPAPGNEDGTLVNAILHHCGDSLLGIGGVKRPGIVHRIDKDTSGLIVIAKDDQTHTALSAKFKAKDMERRYQAVVWGLPNPTSGRIEGNIGRHPVHRKLMAVVKAAQGKHAVTHYKTLEAFGTGAALVECQLETGRTHQIRVHMTHIGHPLMGDPVYGRSSKTRRGGISTAAQDYLSTFNRQALHAKILGFDHPISGEKLSFESDLPNDIKDLMISLRHSS</sequence>
<dbReference type="CDD" id="cd00165">
    <property type="entry name" value="S4"/>
    <property type="match status" value="1"/>
</dbReference>
<dbReference type="Pfam" id="PF00849">
    <property type="entry name" value="PseudoU_synth_2"/>
    <property type="match status" value="1"/>
</dbReference>
<dbReference type="EC" id="5.4.99.-" evidence="8"/>
<dbReference type="InterPro" id="IPR006224">
    <property type="entry name" value="PsdUridine_synth_RluA-like_CS"/>
</dbReference>
<organism evidence="10 11">
    <name type="scientific">Aestuariispira insulae</name>
    <dbReference type="NCBI Taxonomy" id="1461337"/>
    <lineage>
        <taxon>Bacteria</taxon>
        <taxon>Pseudomonadati</taxon>
        <taxon>Pseudomonadota</taxon>
        <taxon>Alphaproteobacteria</taxon>
        <taxon>Rhodospirillales</taxon>
        <taxon>Kiloniellaceae</taxon>
        <taxon>Aestuariispira</taxon>
    </lineage>
</organism>
<feature type="active site" evidence="6">
    <location>
        <position position="143"/>
    </location>
</feature>
<gene>
    <name evidence="10" type="ORF">DFP90_101428</name>
</gene>
<evidence type="ECO:0000256" key="2">
    <source>
        <dbReference type="ARBA" id="ARBA00022884"/>
    </source>
</evidence>
<keyword evidence="2 7" id="KW-0694">RNA-binding</keyword>
<evidence type="ECO:0000256" key="3">
    <source>
        <dbReference type="ARBA" id="ARBA00023235"/>
    </source>
</evidence>
<evidence type="ECO:0000313" key="11">
    <source>
        <dbReference type="Proteomes" id="UP000256845"/>
    </source>
</evidence>
<comment type="catalytic activity">
    <reaction evidence="8">
        <text>a uridine in RNA = a pseudouridine in RNA</text>
        <dbReference type="Rhea" id="RHEA:48348"/>
        <dbReference type="Rhea" id="RHEA-COMP:12068"/>
        <dbReference type="Rhea" id="RHEA-COMP:12069"/>
        <dbReference type="ChEBI" id="CHEBI:65314"/>
        <dbReference type="ChEBI" id="CHEBI:65315"/>
    </reaction>
</comment>
<dbReference type="InterPro" id="IPR002942">
    <property type="entry name" value="S4_RNA-bd"/>
</dbReference>
<dbReference type="PANTHER" id="PTHR21600">
    <property type="entry name" value="MITOCHONDRIAL RNA PSEUDOURIDINE SYNTHASE"/>
    <property type="match status" value="1"/>
</dbReference>